<name>A0A1Y5S5U8_9RHOB</name>
<dbReference type="InterPro" id="IPR029058">
    <property type="entry name" value="AB_hydrolase_fold"/>
</dbReference>
<dbReference type="InterPro" id="IPR021764">
    <property type="entry name" value="Enterochelin_esterase_N"/>
</dbReference>
<evidence type="ECO:0000256" key="1">
    <source>
        <dbReference type="ARBA" id="ARBA00004496"/>
    </source>
</evidence>
<proteinExistence type="inferred from homology"/>
<dbReference type="GO" id="GO:0005506">
    <property type="term" value="F:iron ion binding"/>
    <property type="evidence" value="ECO:0007669"/>
    <property type="project" value="InterPro"/>
</dbReference>
<dbReference type="Gene3D" id="2.60.40.10">
    <property type="entry name" value="Immunoglobulins"/>
    <property type="match status" value="1"/>
</dbReference>
<dbReference type="InterPro" id="IPR000801">
    <property type="entry name" value="Esterase-like"/>
</dbReference>
<evidence type="ECO:0000256" key="4">
    <source>
        <dbReference type="ARBA" id="ARBA00024201"/>
    </source>
</evidence>
<dbReference type="SUPFAM" id="SSF53474">
    <property type="entry name" value="alpha/beta-Hydrolases"/>
    <property type="match status" value="1"/>
</dbReference>
<dbReference type="SUPFAM" id="SSF81296">
    <property type="entry name" value="E set domains"/>
    <property type="match status" value="1"/>
</dbReference>
<sequence length="549" mass="60200">MERVSDIRMVKMISLWRLCATVPALVLSAGIGYCEEGGAHLIFSESVPAGQSVTQPLSVAEGAYVRGRLDSLGHTFDLVMGDAQTPELRQLLTNNTGSGQFHFVAPSDTITFVVRNNSDVAFTPELEIERIVTPSEMTGETLSYTSPEIAKLAKELAQGGTTDAFWEARAKAGTPMIEPTKAEGQVLVTYLWRGATKNVRLWGGPASDHTWMTQLADSDVWYVTFEMPDTARMSYGMAPDVPQFEGGERENRVALLATLQADPLNKTPIYSDATDKWAQRSMLEGENAPIQPGMTRAENSADEVPKGTITPKILISETQPKRHVDYYRPAGFDPSRPDTVLLVMFDGPAYQTERAPVPAILDRLIATKQLPQVVVALIDPVDSDQRGVDLTCNPAFMDTLAHDWLPQIEAEFGKTFAPSQRVVSGSSYGGLASACMVHRHSDLFVNAVVLSGSFWWGPEGYDGQGMPYMSALWADYTPPNVRIWMSAGLYEAGRAPGLVSIFETTRHLRDVMQLKGVADVTYREYAGGHDYLVWRGALAEGLLHLFGTN</sequence>
<dbReference type="InterPro" id="IPR050583">
    <property type="entry name" value="Mycobacterial_A85_antigen"/>
</dbReference>
<keyword evidence="7" id="KW-1185">Reference proteome</keyword>
<evidence type="ECO:0000313" key="6">
    <source>
        <dbReference type="EMBL" id="SLN32912.1"/>
    </source>
</evidence>
<feature type="domain" description="Enterochelin esterase N-terminal" evidence="5">
    <location>
        <begin position="188"/>
        <end position="292"/>
    </location>
</feature>
<dbReference type="Gene3D" id="3.40.50.1820">
    <property type="entry name" value="alpha/beta hydrolase"/>
    <property type="match status" value="1"/>
</dbReference>
<evidence type="ECO:0000313" key="7">
    <source>
        <dbReference type="Proteomes" id="UP000193307"/>
    </source>
</evidence>
<keyword evidence="2" id="KW-0963">Cytoplasm</keyword>
<comment type="subcellular location">
    <subcellularLocation>
        <location evidence="1">Cytoplasm</location>
    </subcellularLocation>
</comment>
<dbReference type="STRING" id="658057.SAMN04488032_106200"/>
<evidence type="ECO:0000256" key="3">
    <source>
        <dbReference type="ARBA" id="ARBA00022801"/>
    </source>
</evidence>
<organism evidence="6 7">
    <name type="scientific">Pacificibacter marinus</name>
    <dbReference type="NCBI Taxonomy" id="658057"/>
    <lineage>
        <taxon>Bacteria</taxon>
        <taxon>Pseudomonadati</taxon>
        <taxon>Pseudomonadota</taxon>
        <taxon>Alphaproteobacteria</taxon>
        <taxon>Rhodobacterales</taxon>
        <taxon>Roseobacteraceae</taxon>
        <taxon>Pacificibacter</taxon>
    </lineage>
</organism>
<keyword evidence="3" id="KW-0378">Hydrolase</keyword>
<dbReference type="PANTHER" id="PTHR48098:SF3">
    <property type="entry name" value="IRON(III) ENTEROBACTIN ESTERASE"/>
    <property type="match status" value="1"/>
</dbReference>
<dbReference type="AlphaFoldDB" id="A0A1Y5S5U8"/>
<dbReference type="EMBL" id="FWFW01000003">
    <property type="protein sequence ID" value="SLN32912.1"/>
    <property type="molecule type" value="Genomic_DNA"/>
</dbReference>
<accession>A0A1Y5S5U8</accession>
<dbReference type="InterPro" id="IPR013783">
    <property type="entry name" value="Ig-like_fold"/>
</dbReference>
<dbReference type="GO" id="GO:0006826">
    <property type="term" value="P:iron ion transport"/>
    <property type="evidence" value="ECO:0007669"/>
    <property type="project" value="InterPro"/>
</dbReference>
<dbReference type="Pfam" id="PF11806">
    <property type="entry name" value="Enterochelin_N"/>
    <property type="match status" value="1"/>
</dbReference>
<dbReference type="Proteomes" id="UP000193307">
    <property type="component" value="Unassembled WGS sequence"/>
</dbReference>
<evidence type="ECO:0000259" key="5">
    <source>
        <dbReference type="Pfam" id="PF11806"/>
    </source>
</evidence>
<reference evidence="6 7" key="1">
    <citation type="submission" date="2017-03" db="EMBL/GenBank/DDBJ databases">
        <authorList>
            <person name="Afonso C.L."/>
            <person name="Miller P.J."/>
            <person name="Scott M.A."/>
            <person name="Spackman E."/>
            <person name="Goraichik I."/>
            <person name="Dimitrov K.M."/>
            <person name="Suarez D.L."/>
            <person name="Swayne D.E."/>
        </authorList>
    </citation>
    <scope>NUCLEOTIDE SEQUENCE [LARGE SCALE GENOMIC DNA]</scope>
    <source>
        <strain evidence="6 7">CECT 7971</strain>
    </source>
</reference>
<gene>
    <name evidence="6" type="primary">fes</name>
    <name evidence="6" type="ORF">PAM7971_01354</name>
</gene>
<dbReference type="GO" id="GO:0008849">
    <property type="term" value="F:enterochelin esterase activity"/>
    <property type="evidence" value="ECO:0007669"/>
    <property type="project" value="InterPro"/>
</dbReference>
<dbReference type="PANTHER" id="PTHR48098">
    <property type="entry name" value="ENTEROCHELIN ESTERASE-RELATED"/>
    <property type="match status" value="1"/>
</dbReference>
<evidence type="ECO:0000256" key="2">
    <source>
        <dbReference type="ARBA" id="ARBA00022490"/>
    </source>
</evidence>
<dbReference type="GO" id="GO:0005737">
    <property type="term" value="C:cytoplasm"/>
    <property type="evidence" value="ECO:0007669"/>
    <property type="project" value="UniProtKB-SubCell"/>
</dbReference>
<dbReference type="InterPro" id="IPR014756">
    <property type="entry name" value="Ig_E-set"/>
</dbReference>
<protein>
    <submittedName>
        <fullName evidence="6">Enterochelin esterase</fullName>
    </submittedName>
</protein>
<dbReference type="Pfam" id="PF00756">
    <property type="entry name" value="Esterase"/>
    <property type="match status" value="1"/>
</dbReference>
<comment type="similarity">
    <text evidence="4">Belongs to the Fes family.</text>
</comment>